<dbReference type="GO" id="GO:0051604">
    <property type="term" value="P:protein maturation"/>
    <property type="evidence" value="ECO:0007669"/>
    <property type="project" value="TreeGrafter"/>
</dbReference>
<dbReference type="Gene3D" id="2.30.30.140">
    <property type="match status" value="1"/>
</dbReference>
<evidence type="ECO:0000313" key="3">
    <source>
        <dbReference type="Proteomes" id="UP000008386"/>
    </source>
</evidence>
<dbReference type="GO" id="GO:1902670">
    <property type="term" value="F:carbon dioxide binding"/>
    <property type="evidence" value="ECO:0007669"/>
    <property type="project" value="TreeGrafter"/>
</dbReference>
<keyword evidence="3" id="KW-1185">Reference proteome</keyword>
<dbReference type="KEGG" id="pya:PYCH_06470"/>
<dbReference type="InterPro" id="IPR001109">
    <property type="entry name" value="Hydrogenase_HupF/HypC"/>
</dbReference>
<name>F8AI98_PYRYC</name>
<dbReference type="GO" id="GO:0005506">
    <property type="term" value="F:iron ion binding"/>
    <property type="evidence" value="ECO:0007669"/>
    <property type="project" value="TreeGrafter"/>
</dbReference>
<dbReference type="Proteomes" id="UP000008386">
    <property type="component" value="Chromosome"/>
</dbReference>
<dbReference type="eggNOG" id="arCOG04427">
    <property type="taxonomic scope" value="Archaea"/>
</dbReference>
<dbReference type="HOGENOM" id="CLU_159381_2_2_2"/>
<dbReference type="PRINTS" id="PR00445">
    <property type="entry name" value="HUPFHYPC"/>
</dbReference>
<gene>
    <name evidence="2" type="ordered locus">PYCH_06470</name>
</gene>
<reference evidence="2 3" key="1">
    <citation type="journal article" date="2011" name="J. Bacteriol.">
        <title>Complete genome sequence of the obligate piezophilic hyperthermophilic archaeon Pyrococcus yayanosii CH1.</title>
        <authorList>
            <person name="Jun X."/>
            <person name="Lupeng L."/>
            <person name="Minjuan X."/>
            <person name="Oger P."/>
            <person name="Fengping W."/>
            <person name="Jebbar M."/>
            <person name="Xiang X."/>
        </authorList>
    </citation>
    <scope>NUCLEOTIDE SEQUENCE [LARGE SCALE GENOMIC DNA]</scope>
    <source>
        <strain evidence="3">CH1 / JCM 16557</strain>
    </source>
</reference>
<dbReference type="PANTHER" id="PTHR35177">
    <property type="entry name" value="HYDROGENASE MATURATION FACTOR HYBG"/>
    <property type="match status" value="1"/>
</dbReference>
<sequence>MCLATVAKVLQISEDGKTAVVDFGGIRREIRLDLLPNVEVGDYVVVHTGFAIEKVDEKTAREILSVWEELWKLERRGG</sequence>
<proteinExistence type="inferred from homology"/>
<dbReference type="RefSeq" id="WP_013905392.1">
    <property type="nucleotide sequence ID" value="NC_015680.1"/>
</dbReference>
<protein>
    <submittedName>
        <fullName evidence="2">[NiFe] hydrogenase maturation protein (HypC)</fullName>
    </submittedName>
</protein>
<dbReference type="Pfam" id="PF01455">
    <property type="entry name" value="HupF_HypC"/>
    <property type="match status" value="1"/>
</dbReference>
<evidence type="ECO:0000313" key="2">
    <source>
        <dbReference type="EMBL" id="AEH24335.1"/>
    </source>
</evidence>
<dbReference type="EMBL" id="CP002779">
    <property type="protein sequence ID" value="AEH24335.1"/>
    <property type="molecule type" value="Genomic_DNA"/>
</dbReference>
<organism evidence="2 3">
    <name type="scientific">Pyrococcus yayanosii (strain CH1 / JCM 16557)</name>
    <dbReference type="NCBI Taxonomy" id="529709"/>
    <lineage>
        <taxon>Archaea</taxon>
        <taxon>Methanobacteriati</taxon>
        <taxon>Methanobacteriota</taxon>
        <taxon>Thermococci</taxon>
        <taxon>Thermococcales</taxon>
        <taxon>Thermococcaceae</taxon>
        <taxon>Pyrococcus</taxon>
    </lineage>
</organism>
<dbReference type="PANTHER" id="PTHR35177:SF2">
    <property type="entry name" value="HYDROGENASE MATURATION FACTOR HYBG"/>
    <property type="match status" value="1"/>
</dbReference>
<dbReference type="GeneID" id="10837223"/>
<comment type="similarity">
    <text evidence="1">Belongs to the HupF/HypC family.</text>
</comment>
<accession>F8AI98</accession>
<dbReference type="SUPFAM" id="SSF159127">
    <property type="entry name" value="HupF/HypC-like"/>
    <property type="match status" value="1"/>
</dbReference>
<evidence type="ECO:0000256" key="1">
    <source>
        <dbReference type="ARBA" id="ARBA00006018"/>
    </source>
</evidence>
<dbReference type="STRING" id="529709.PYCH_06470"/>
<dbReference type="FunFam" id="2.30.30.140:FF:000022">
    <property type="entry name" value="Hydrogenase assembly chaperone HybG"/>
    <property type="match status" value="1"/>
</dbReference>
<dbReference type="AlphaFoldDB" id="F8AI98"/>
<dbReference type="OrthoDB" id="43695at2157"/>
<dbReference type="NCBIfam" id="TIGR00074">
    <property type="entry name" value="hypC_hupF"/>
    <property type="match status" value="1"/>
</dbReference>